<sequence>MTDIAAALLTAGLPADDVAALADALRRAHEVNDEDVRGHEGDELWETAHGTPARAREHHEAAAFLRGQADQWRRLLRALEPAKGHRQMLVLPL</sequence>
<accession>A0ABQ3XSW2</accession>
<evidence type="ECO:0000313" key="1">
    <source>
        <dbReference type="EMBL" id="GID61563.1"/>
    </source>
</evidence>
<dbReference type="Proteomes" id="UP000612282">
    <property type="component" value="Unassembled WGS sequence"/>
</dbReference>
<reference evidence="1 2" key="1">
    <citation type="submission" date="2021-01" db="EMBL/GenBank/DDBJ databases">
        <title>Whole genome shotgun sequence of Actinoplanes couchii NBRC 106145.</title>
        <authorList>
            <person name="Komaki H."/>
            <person name="Tamura T."/>
        </authorList>
    </citation>
    <scope>NUCLEOTIDE SEQUENCE [LARGE SCALE GENOMIC DNA]</scope>
    <source>
        <strain evidence="1 2">NBRC 106145</strain>
    </source>
</reference>
<proteinExistence type="predicted"/>
<name>A0ABQ3XSW2_9ACTN</name>
<dbReference type="EMBL" id="BOMG01000130">
    <property type="protein sequence ID" value="GID61563.1"/>
    <property type="molecule type" value="Genomic_DNA"/>
</dbReference>
<comment type="caution">
    <text evidence="1">The sequence shown here is derived from an EMBL/GenBank/DDBJ whole genome shotgun (WGS) entry which is preliminary data.</text>
</comment>
<protein>
    <submittedName>
        <fullName evidence="1">Uncharacterized protein</fullName>
    </submittedName>
</protein>
<evidence type="ECO:0000313" key="2">
    <source>
        <dbReference type="Proteomes" id="UP000612282"/>
    </source>
</evidence>
<gene>
    <name evidence="1" type="ORF">Aco03nite_099670</name>
</gene>
<organism evidence="1 2">
    <name type="scientific">Actinoplanes couchii</name>
    <dbReference type="NCBI Taxonomy" id="403638"/>
    <lineage>
        <taxon>Bacteria</taxon>
        <taxon>Bacillati</taxon>
        <taxon>Actinomycetota</taxon>
        <taxon>Actinomycetes</taxon>
        <taxon>Micromonosporales</taxon>
        <taxon>Micromonosporaceae</taxon>
        <taxon>Actinoplanes</taxon>
    </lineage>
</organism>
<keyword evidence="2" id="KW-1185">Reference proteome</keyword>
<dbReference type="RefSeq" id="WP_203809665.1">
    <property type="nucleotide sequence ID" value="NZ_BAAAQE010000064.1"/>
</dbReference>